<dbReference type="GO" id="GO:0005886">
    <property type="term" value="C:plasma membrane"/>
    <property type="evidence" value="ECO:0007669"/>
    <property type="project" value="UniProtKB-SubCell"/>
</dbReference>
<evidence type="ECO:0000256" key="8">
    <source>
        <dbReference type="SAM" id="Phobius"/>
    </source>
</evidence>
<dbReference type="AlphaFoldDB" id="A0A0N5AY62"/>
<evidence type="ECO:0000256" key="1">
    <source>
        <dbReference type="ARBA" id="ARBA00004251"/>
    </source>
</evidence>
<dbReference type="InterPro" id="IPR056953">
    <property type="entry name" value="CUT_N"/>
</dbReference>
<evidence type="ECO:0000313" key="10">
    <source>
        <dbReference type="Proteomes" id="UP000046393"/>
    </source>
</evidence>
<keyword evidence="6 8" id="KW-1133">Transmembrane helix</keyword>
<keyword evidence="3" id="KW-1003">Cell membrane</keyword>
<evidence type="ECO:0000256" key="2">
    <source>
        <dbReference type="ARBA" id="ARBA00022460"/>
    </source>
</evidence>
<dbReference type="GO" id="GO:0042302">
    <property type="term" value="F:structural constituent of cuticle"/>
    <property type="evidence" value="ECO:0007669"/>
    <property type="project" value="UniProtKB-KW"/>
</dbReference>
<keyword evidence="2" id="KW-0193">Cuticle</keyword>
<reference evidence="11" key="1">
    <citation type="submission" date="2017-02" db="UniProtKB">
        <authorList>
            <consortium name="WormBaseParasite"/>
        </authorList>
    </citation>
    <scope>IDENTIFICATION</scope>
</reference>
<feature type="transmembrane region" description="Helical" evidence="8">
    <location>
        <begin position="393"/>
        <end position="414"/>
    </location>
</feature>
<evidence type="ECO:0000256" key="3">
    <source>
        <dbReference type="ARBA" id="ARBA00022475"/>
    </source>
</evidence>
<evidence type="ECO:0000259" key="9">
    <source>
        <dbReference type="PROSITE" id="PS51034"/>
    </source>
</evidence>
<dbReference type="InterPro" id="IPR001507">
    <property type="entry name" value="ZP_dom"/>
</dbReference>
<dbReference type="WBParaSite" id="SMUV_0000989901-mRNA-1">
    <property type="protein sequence ID" value="SMUV_0000989901-mRNA-1"/>
    <property type="gene ID" value="SMUV_0000989901"/>
</dbReference>
<dbReference type="Pfam" id="PF25057">
    <property type="entry name" value="CUT_N"/>
    <property type="match status" value="1"/>
</dbReference>
<organism evidence="10 11">
    <name type="scientific">Syphacia muris</name>
    <dbReference type="NCBI Taxonomy" id="451379"/>
    <lineage>
        <taxon>Eukaryota</taxon>
        <taxon>Metazoa</taxon>
        <taxon>Ecdysozoa</taxon>
        <taxon>Nematoda</taxon>
        <taxon>Chromadorea</taxon>
        <taxon>Rhabditida</taxon>
        <taxon>Spirurina</taxon>
        <taxon>Oxyuridomorpha</taxon>
        <taxon>Oxyuroidea</taxon>
        <taxon>Oxyuridae</taxon>
        <taxon>Syphacia</taxon>
    </lineage>
</organism>
<comment type="subcellular location">
    <subcellularLocation>
        <location evidence="1">Cell membrane</location>
        <topology evidence="1">Single-pass type I membrane protein</topology>
    </subcellularLocation>
</comment>
<protein>
    <submittedName>
        <fullName evidence="11">ZP domain-containing protein</fullName>
    </submittedName>
</protein>
<evidence type="ECO:0000256" key="7">
    <source>
        <dbReference type="ARBA" id="ARBA00023136"/>
    </source>
</evidence>
<dbReference type="InterPro" id="IPR051962">
    <property type="entry name" value="Cuticlin"/>
</dbReference>
<keyword evidence="5" id="KW-0732">Signal</keyword>
<keyword evidence="4 8" id="KW-0812">Transmembrane</keyword>
<dbReference type="PROSITE" id="PS51034">
    <property type="entry name" value="ZP_2"/>
    <property type="match status" value="1"/>
</dbReference>
<evidence type="ECO:0000256" key="5">
    <source>
        <dbReference type="ARBA" id="ARBA00022729"/>
    </source>
</evidence>
<dbReference type="STRING" id="451379.A0A0N5AY62"/>
<evidence type="ECO:0000256" key="6">
    <source>
        <dbReference type="ARBA" id="ARBA00022989"/>
    </source>
</evidence>
<sequence length="427" mass="47811">MFEGEPEIVCGHNTIKVKVKTENKYPSYIFAKGHFRDPKCSFQSSNNATFTFEHCNINRKREVNPRGMAYSLTVIVQLHPLFITKVDRAYNVRCFYVEEDKEVNAEFAVSDLVTTVIESGNKIPECTYTLHRDSPNGPVLRYARVGDLIYHVWECPSNVYAMFVHTCSILDGHGDEHIVVDKDGCSIDDYIIPQLTYSNDLTRSFTGANVVNLPDSESVYFNCQIKLCLKGGDYCSTFTPPKCHNSTASKSETIEEALDSDQLFAATGKTMLTYLYSTTSEAPITEQINKSNGRHIVEFTTEIPEGSGLDELTVPLTITKSQARFKKSMKAVNDEVVDVDVSTPELRIIESELGRSTKIPTKTYKNYYIYGLSDFAAQQNIAQTSGSVCLPLLSVWVLTLITIVAVTVAFAAVYRSRSNRQKLSLAY</sequence>
<dbReference type="InterPro" id="IPR057475">
    <property type="entry name" value="CUT_C"/>
</dbReference>
<feature type="domain" description="ZP" evidence="9">
    <location>
        <begin position="9"/>
        <end position="242"/>
    </location>
</feature>
<dbReference type="Pfam" id="PF25301">
    <property type="entry name" value="CUT_C"/>
    <property type="match status" value="1"/>
</dbReference>
<dbReference type="PANTHER" id="PTHR22907">
    <property type="entry name" value="GH04558P"/>
    <property type="match status" value="1"/>
</dbReference>
<keyword evidence="10" id="KW-1185">Reference proteome</keyword>
<dbReference type="Proteomes" id="UP000046393">
    <property type="component" value="Unplaced"/>
</dbReference>
<accession>A0A0N5AY62</accession>
<dbReference type="SMART" id="SM00241">
    <property type="entry name" value="ZP"/>
    <property type="match status" value="1"/>
</dbReference>
<evidence type="ECO:0000313" key="11">
    <source>
        <dbReference type="WBParaSite" id="SMUV_0000989901-mRNA-1"/>
    </source>
</evidence>
<keyword evidence="7 8" id="KW-0472">Membrane</keyword>
<evidence type="ECO:0000256" key="4">
    <source>
        <dbReference type="ARBA" id="ARBA00022692"/>
    </source>
</evidence>
<dbReference type="PANTHER" id="PTHR22907:SF23">
    <property type="entry name" value="ZP DOMAIN-CONTAINING PROTEIN"/>
    <property type="match status" value="1"/>
</dbReference>
<name>A0A0N5AY62_9BILA</name>
<proteinExistence type="predicted"/>